<feature type="transmembrane region" description="Helical" evidence="1">
    <location>
        <begin position="77"/>
        <end position="96"/>
    </location>
</feature>
<feature type="transmembrane region" description="Helical" evidence="1">
    <location>
        <begin position="103"/>
        <end position="126"/>
    </location>
</feature>
<evidence type="ECO:0000256" key="1">
    <source>
        <dbReference type="SAM" id="Phobius"/>
    </source>
</evidence>
<name>A0A8J3FBY5_9ACTN</name>
<keyword evidence="1" id="KW-0812">Transmembrane</keyword>
<reference evidence="2" key="2">
    <citation type="submission" date="2020-09" db="EMBL/GenBank/DDBJ databases">
        <authorList>
            <person name="Sun Q."/>
            <person name="Ohkuma M."/>
        </authorList>
    </citation>
    <scope>NUCLEOTIDE SEQUENCE</scope>
    <source>
        <strain evidence="2">JCM 3090</strain>
    </source>
</reference>
<evidence type="ECO:0000313" key="3">
    <source>
        <dbReference type="Proteomes" id="UP000649739"/>
    </source>
</evidence>
<keyword evidence="1" id="KW-0472">Membrane</keyword>
<accession>A0A8J3FBY5</accession>
<dbReference type="RefSeq" id="WP_189169564.1">
    <property type="nucleotide sequence ID" value="NZ_BMQB01000003.1"/>
</dbReference>
<dbReference type="EMBL" id="BMQB01000003">
    <property type="protein sequence ID" value="GGJ88389.1"/>
    <property type="molecule type" value="Genomic_DNA"/>
</dbReference>
<protein>
    <recommendedName>
        <fullName evidence="4">DUF998 domain-containing protein</fullName>
    </recommendedName>
</protein>
<keyword evidence="3" id="KW-1185">Reference proteome</keyword>
<evidence type="ECO:0000313" key="2">
    <source>
        <dbReference type="EMBL" id="GGJ88389.1"/>
    </source>
</evidence>
<evidence type="ECO:0008006" key="4">
    <source>
        <dbReference type="Google" id="ProtNLM"/>
    </source>
</evidence>
<reference evidence="2" key="1">
    <citation type="journal article" date="2014" name="Int. J. Syst. Evol. Microbiol.">
        <title>Complete genome sequence of Corynebacterium casei LMG S-19264T (=DSM 44701T), isolated from a smear-ripened cheese.</title>
        <authorList>
            <consortium name="US DOE Joint Genome Institute (JGI-PGF)"/>
            <person name="Walter F."/>
            <person name="Albersmeier A."/>
            <person name="Kalinowski J."/>
            <person name="Ruckert C."/>
        </authorList>
    </citation>
    <scope>NUCLEOTIDE SEQUENCE</scope>
    <source>
        <strain evidence="2">JCM 3090</strain>
    </source>
</reference>
<organism evidence="2 3">
    <name type="scientific">Pilimelia anulata</name>
    <dbReference type="NCBI Taxonomy" id="53371"/>
    <lineage>
        <taxon>Bacteria</taxon>
        <taxon>Bacillati</taxon>
        <taxon>Actinomycetota</taxon>
        <taxon>Actinomycetes</taxon>
        <taxon>Micromonosporales</taxon>
        <taxon>Micromonosporaceae</taxon>
        <taxon>Pilimelia</taxon>
    </lineage>
</organism>
<proteinExistence type="predicted"/>
<feature type="transmembrane region" description="Helical" evidence="1">
    <location>
        <begin position="21"/>
        <end position="41"/>
    </location>
</feature>
<sequence length="196" mass="20761">MDGGDEARGLLRTAIGDGRPPLLLTAAGLMFAGGFAVFLAATGQFLPHDVWYLGITPDELCALADCRVVGFLIHDRAAFGGALFAIGGLYAYLVLFPLRRGAAWAWWILAASGAAGFASFLTYLDYGYLDTWHAVGTALLLVIFVVGMVRSRRSVRPWRGPLSMVADGRLPEFTTLAALGRATLLAGAGGRRSPAS</sequence>
<comment type="caution">
    <text evidence="2">The sequence shown here is derived from an EMBL/GenBank/DDBJ whole genome shotgun (WGS) entry which is preliminary data.</text>
</comment>
<feature type="transmembrane region" description="Helical" evidence="1">
    <location>
        <begin position="132"/>
        <end position="149"/>
    </location>
</feature>
<dbReference type="AlphaFoldDB" id="A0A8J3FBY5"/>
<dbReference type="Proteomes" id="UP000649739">
    <property type="component" value="Unassembled WGS sequence"/>
</dbReference>
<keyword evidence="1" id="KW-1133">Transmembrane helix</keyword>
<gene>
    <name evidence="2" type="ORF">GCM10010123_17470</name>
</gene>